<evidence type="ECO:0000256" key="1">
    <source>
        <dbReference type="SAM" id="MobiDB-lite"/>
    </source>
</evidence>
<evidence type="ECO:0000313" key="2">
    <source>
        <dbReference type="EMBL" id="MFI5677013.1"/>
    </source>
</evidence>
<dbReference type="EMBL" id="JBITDC010000007">
    <property type="protein sequence ID" value="MFI5677013.1"/>
    <property type="molecule type" value="Genomic_DNA"/>
</dbReference>
<evidence type="ECO:0000313" key="3">
    <source>
        <dbReference type="Proteomes" id="UP001612415"/>
    </source>
</evidence>
<protein>
    <recommendedName>
        <fullName evidence="4">Secreted protein</fullName>
    </recommendedName>
</protein>
<dbReference type="Proteomes" id="UP001612415">
    <property type="component" value="Unassembled WGS sequence"/>
</dbReference>
<feature type="compositionally biased region" description="Basic residues" evidence="1">
    <location>
        <begin position="1"/>
        <end position="14"/>
    </location>
</feature>
<feature type="region of interest" description="Disordered" evidence="1">
    <location>
        <begin position="1"/>
        <end position="22"/>
    </location>
</feature>
<gene>
    <name evidence="2" type="ORF">ACIA8P_20440</name>
</gene>
<evidence type="ECO:0008006" key="4">
    <source>
        <dbReference type="Google" id="ProtNLM"/>
    </source>
</evidence>
<sequence length="248" mass="27133">MRNTRKTSKTRNTRITRDTRNRRTTRRALTRLTIALLAATGLALSGPGTAQATTTVDIPAPTAGGVSATVKFYGTVVPKPYIPDPTAYFGDRKCLNTYHDYNPTPGCGGFQLGVTLHNVRNQPGYIAGLRSTDNWFTAYADTARTFGCLRPDGTFDHSTSFVVRTEHQALMPTYYEADANWVIQQHGEVPARDVGPHFYMNFPAVTVDCPTGMTPAQYGLKVTDVSVTIADDNVFGHSTWSTPGPFYG</sequence>
<name>A0ABW7Y6B6_STRCE</name>
<keyword evidence="3" id="KW-1185">Reference proteome</keyword>
<comment type="caution">
    <text evidence="2">The sequence shown here is derived from an EMBL/GenBank/DDBJ whole genome shotgun (WGS) entry which is preliminary data.</text>
</comment>
<dbReference type="RefSeq" id="WP_398657703.1">
    <property type="nucleotide sequence ID" value="NZ_JBITDC010000007.1"/>
</dbReference>
<reference evidence="2 3" key="1">
    <citation type="submission" date="2024-10" db="EMBL/GenBank/DDBJ databases">
        <title>The Natural Products Discovery Center: Release of the First 8490 Sequenced Strains for Exploring Actinobacteria Biosynthetic Diversity.</title>
        <authorList>
            <person name="Kalkreuter E."/>
            <person name="Kautsar S.A."/>
            <person name="Yang D."/>
            <person name="Bader C.D."/>
            <person name="Teijaro C.N."/>
            <person name="Fluegel L."/>
            <person name="Davis C.M."/>
            <person name="Simpson J.R."/>
            <person name="Lauterbach L."/>
            <person name="Steele A.D."/>
            <person name="Gui C."/>
            <person name="Meng S."/>
            <person name="Li G."/>
            <person name="Viehrig K."/>
            <person name="Ye F."/>
            <person name="Su P."/>
            <person name="Kiefer A.F."/>
            <person name="Nichols A."/>
            <person name="Cepeda A.J."/>
            <person name="Yan W."/>
            <person name="Fan B."/>
            <person name="Jiang Y."/>
            <person name="Adhikari A."/>
            <person name="Zheng C.-J."/>
            <person name="Schuster L."/>
            <person name="Cowan T.M."/>
            <person name="Smanski M.J."/>
            <person name="Chevrette M.G."/>
            <person name="De Carvalho L.P.S."/>
            <person name="Shen B."/>
        </authorList>
    </citation>
    <scope>NUCLEOTIDE SEQUENCE [LARGE SCALE GENOMIC DNA]</scope>
    <source>
        <strain evidence="2 3">NPDC051599</strain>
    </source>
</reference>
<dbReference type="InterPro" id="IPR006311">
    <property type="entry name" value="TAT_signal"/>
</dbReference>
<proteinExistence type="predicted"/>
<organism evidence="2 3">
    <name type="scientific">Streptomyces cellulosae</name>
    <dbReference type="NCBI Taxonomy" id="1968"/>
    <lineage>
        <taxon>Bacteria</taxon>
        <taxon>Bacillati</taxon>
        <taxon>Actinomycetota</taxon>
        <taxon>Actinomycetes</taxon>
        <taxon>Kitasatosporales</taxon>
        <taxon>Streptomycetaceae</taxon>
        <taxon>Streptomyces</taxon>
    </lineage>
</organism>
<accession>A0ABW7Y6B6</accession>
<dbReference type="PROSITE" id="PS51318">
    <property type="entry name" value="TAT"/>
    <property type="match status" value="1"/>
</dbReference>